<reference evidence="2" key="1">
    <citation type="submission" date="2016-11" db="EMBL/GenBank/DDBJ databases">
        <authorList>
            <person name="Varghese N."/>
            <person name="Submissions S."/>
        </authorList>
    </citation>
    <scope>NUCLEOTIDE SEQUENCE [LARGE SCALE GENOMIC DNA]</scope>
    <source>
        <strain evidence="2">DSM 26899</strain>
    </source>
</reference>
<protein>
    <submittedName>
        <fullName evidence="1">Uncharacterized protein</fullName>
    </submittedName>
</protein>
<sequence length="57" mass="6722">MNIKIVNDTIIFNFGLSKKDPDCERRFGVAGIMVDFVLNKNKFPDYKKFKIKKIIRN</sequence>
<evidence type="ECO:0000313" key="1">
    <source>
        <dbReference type="EMBL" id="SHK20589.1"/>
    </source>
</evidence>
<dbReference type="STRING" id="1302687.SAMN05444267_10023"/>
<gene>
    <name evidence="1" type="ORF">SAMN05444267_10023</name>
</gene>
<dbReference type="RefSeq" id="WP_175549553.1">
    <property type="nucleotide sequence ID" value="NZ_FRAV01000002.1"/>
</dbReference>
<dbReference type="Proteomes" id="UP000184364">
    <property type="component" value="Unassembled WGS sequence"/>
</dbReference>
<name>A0A1M6QJY7_9FLAO</name>
<keyword evidence="2" id="KW-1185">Reference proteome</keyword>
<organism evidence="1 2">
    <name type="scientific">Chryseobacterium polytrichastri</name>
    <dbReference type="NCBI Taxonomy" id="1302687"/>
    <lineage>
        <taxon>Bacteria</taxon>
        <taxon>Pseudomonadati</taxon>
        <taxon>Bacteroidota</taxon>
        <taxon>Flavobacteriia</taxon>
        <taxon>Flavobacteriales</taxon>
        <taxon>Weeksellaceae</taxon>
        <taxon>Chryseobacterium group</taxon>
        <taxon>Chryseobacterium</taxon>
    </lineage>
</organism>
<dbReference type="EMBL" id="FRAV01000002">
    <property type="protein sequence ID" value="SHK20589.1"/>
    <property type="molecule type" value="Genomic_DNA"/>
</dbReference>
<accession>A0A1M6QJY7</accession>
<dbReference type="AlphaFoldDB" id="A0A1M6QJY7"/>
<proteinExistence type="predicted"/>
<evidence type="ECO:0000313" key="2">
    <source>
        <dbReference type="Proteomes" id="UP000184364"/>
    </source>
</evidence>